<evidence type="ECO:0000256" key="5">
    <source>
        <dbReference type="ARBA" id="ARBA00023136"/>
    </source>
</evidence>
<feature type="compositionally biased region" description="Basic and acidic residues" evidence="7">
    <location>
        <begin position="245"/>
        <end position="255"/>
    </location>
</feature>
<organism evidence="8 9">
    <name type="scientific">Galbitalea soli</name>
    <dbReference type="NCBI Taxonomy" id="1268042"/>
    <lineage>
        <taxon>Bacteria</taxon>
        <taxon>Bacillati</taxon>
        <taxon>Actinomycetota</taxon>
        <taxon>Actinomycetes</taxon>
        <taxon>Micrococcales</taxon>
        <taxon>Microbacteriaceae</taxon>
        <taxon>Galbitalea</taxon>
    </lineage>
</organism>
<evidence type="ECO:0000256" key="2">
    <source>
        <dbReference type="ARBA" id="ARBA00007165"/>
    </source>
</evidence>
<name>A0A7C9PLG8_9MICO</name>
<evidence type="ECO:0000256" key="7">
    <source>
        <dbReference type="SAM" id="MobiDB-lite"/>
    </source>
</evidence>
<dbReference type="PROSITE" id="PS51257">
    <property type="entry name" value="PROKAR_LIPOPROTEIN"/>
    <property type="match status" value="1"/>
</dbReference>
<feature type="region of interest" description="Disordered" evidence="7">
    <location>
        <begin position="245"/>
        <end position="279"/>
    </location>
</feature>
<dbReference type="RefSeq" id="WP_163471820.1">
    <property type="nucleotide sequence ID" value="NZ_JAAGWZ010000001.1"/>
</dbReference>
<dbReference type="PANTHER" id="PTHR23427:SF2">
    <property type="entry name" value="SURFEIT LOCUS PROTEIN 1"/>
    <property type="match status" value="1"/>
</dbReference>
<dbReference type="CDD" id="cd06662">
    <property type="entry name" value="SURF1"/>
    <property type="match status" value="1"/>
</dbReference>
<feature type="transmembrane region" description="Helical" evidence="6">
    <location>
        <begin position="12"/>
        <end position="32"/>
    </location>
</feature>
<proteinExistence type="inferred from homology"/>
<gene>
    <name evidence="8" type="ORF">G3T37_02100</name>
</gene>
<dbReference type="Proteomes" id="UP000479756">
    <property type="component" value="Unassembled WGS sequence"/>
</dbReference>
<dbReference type="GO" id="GO:0005886">
    <property type="term" value="C:plasma membrane"/>
    <property type="evidence" value="ECO:0007669"/>
    <property type="project" value="UniProtKB-SubCell"/>
</dbReference>
<evidence type="ECO:0000256" key="3">
    <source>
        <dbReference type="ARBA" id="ARBA00022692"/>
    </source>
</evidence>
<accession>A0A7C9PLG8</accession>
<comment type="subcellular location">
    <subcellularLocation>
        <location evidence="6">Cell membrane</location>
        <topology evidence="6">Multi-pass membrane protein</topology>
    </subcellularLocation>
    <subcellularLocation>
        <location evidence="1">Membrane</location>
    </subcellularLocation>
</comment>
<reference evidence="8 9" key="1">
    <citation type="journal article" date="2014" name="Int. J. Syst. Evol. Microbiol.">
        <title>Description of Galbitalea soli gen. nov., sp. nov., and Frondihabitans sucicola sp. nov.</title>
        <authorList>
            <person name="Kim S.J."/>
            <person name="Lim J.M."/>
            <person name="Ahn J.H."/>
            <person name="Weon H.Y."/>
            <person name="Hamada M."/>
            <person name="Suzuki K."/>
            <person name="Ahn T.Y."/>
            <person name="Kwon S.W."/>
        </authorList>
    </citation>
    <scope>NUCLEOTIDE SEQUENCE [LARGE SCALE GENOMIC DNA]</scope>
    <source>
        <strain evidence="8 9">NBRC 108727</strain>
    </source>
</reference>
<evidence type="ECO:0000313" key="8">
    <source>
        <dbReference type="EMBL" id="NEM90146.1"/>
    </source>
</evidence>
<feature type="compositionally biased region" description="Acidic residues" evidence="7">
    <location>
        <begin position="269"/>
        <end position="279"/>
    </location>
</feature>
<dbReference type="InterPro" id="IPR045214">
    <property type="entry name" value="Surf1/Surf4"/>
</dbReference>
<dbReference type="Pfam" id="PF02104">
    <property type="entry name" value="SURF1"/>
    <property type="match status" value="1"/>
</dbReference>
<evidence type="ECO:0000256" key="1">
    <source>
        <dbReference type="ARBA" id="ARBA00004370"/>
    </source>
</evidence>
<dbReference type="PANTHER" id="PTHR23427">
    <property type="entry name" value="SURFEIT LOCUS PROTEIN"/>
    <property type="match status" value="1"/>
</dbReference>
<feature type="transmembrane region" description="Helical" evidence="6">
    <location>
        <begin position="214"/>
        <end position="236"/>
    </location>
</feature>
<comment type="caution">
    <text evidence="8">The sequence shown here is derived from an EMBL/GenBank/DDBJ whole genome shotgun (WGS) entry which is preliminary data.</text>
</comment>
<dbReference type="EMBL" id="JAAGWZ010000001">
    <property type="protein sequence ID" value="NEM90146.1"/>
    <property type="molecule type" value="Genomic_DNA"/>
</dbReference>
<dbReference type="PROSITE" id="PS50895">
    <property type="entry name" value="SURF1"/>
    <property type="match status" value="1"/>
</dbReference>
<sequence>MNKWRFALERRWIGYLVMAVVFAIACVFLSRWQIGRNNETVAQNRLVTSNYAAPPRALTALLPDPRSFDPADAWRRVSVTGEYLDSRQLLVRNRSLGSNPGFDVLVPLRTTAGTVFFVDRGWVPIGTKQDAPDVVPAPPGGRVTVVVRLQANESVLPGRTAPAGQIPEINLPTAARGISGTVYTGAYGLLVSESPAPATRPLAAPKPVIDSGPFLSYAFQWLLFAAFGFFGLWWALRQEYRVRNATDPEERERAARRERKARQKAPSDAEIEDSIVDAR</sequence>
<evidence type="ECO:0000313" key="9">
    <source>
        <dbReference type="Proteomes" id="UP000479756"/>
    </source>
</evidence>
<protein>
    <recommendedName>
        <fullName evidence="6">SURF1-like protein</fullName>
    </recommendedName>
</protein>
<keyword evidence="5 6" id="KW-0472">Membrane</keyword>
<keyword evidence="6" id="KW-1003">Cell membrane</keyword>
<keyword evidence="4 6" id="KW-1133">Transmembrane helix</keyword>
<keyword evidence="9" id="KW-1185">Reference proteome</keyword>
<dbReference type="InterPro" id="IPR002994">
    <property type="entry name" value="Surf1/Shy1"/>
</dbReference>
<evidence type="ECO:0000256" key="4">
    <source>
        <dbReference type="ARBA" id="ARBA00022989"/>
    </source>
</evidence>
<keyword evidence="3 6" id="KW-0812">Transmembrane</keyword>
<comment type="similarity">
    <text evidence="2 6">Belongs to the SURF1 family.</text>
</comment>
<evidence type="ECO:0000256" key="6">
    <source>
        <dbReference type="RuleBase" id="RU363076"/>
    </source>
</evidence>
<dbReference type="AlphaFoldDB" id="A0A7C9PLG8"/>